<evidence type="ECO:0000259" key="15">
    <source>
        <dbReference type="PROSITE" id="PS50089"/>
    </source>
</evidence>
<dbReference type="SMART" id="SM00184">
    <property type="entry name" value="RING"/>
    <property type="match status" value="1"/>
</dbReference>
<evidence type="ECO:0000256" key="7">
    <source>
        <dbReference type="ARBA" id="ARBA00022771"/>
    </source>
</evidence>
<evidence type="ECO:0000256" key="10">
    <source>
        <dbReference type="ARBA" id="ARBA00022833"/>
    </source>
</evidence>
<keyword evidence="10" id="KW-0862">Zinc</keyword>
<evidence type="ECO:0000256" key="9">
    <source>
        <dbReference type="ARBA" id="ARBA00022786"/>
    </source>
</evidence>
<dbReference type="AlphaFoldDB" id="A0A6A5WPT8"/>
<dbReference type="InterPro" id="IPR024991">
    <property type="entry name" value="RING-H2_APC11"/>
</dbReference>
<dbReference type="GO" id="GO:0008270">
    <property type="term" value="F:zinc ion binding"/>
    <property type="evidence" value="ECO:0007669"/>
    <property type="project" value="UniProtKB-KW"/>
</dbReference>
<evidence type="ECO:0000256" key="1">
    <source>
        <dbReference type="ARBA" id="ARBA00004123"/>
    </source>
</evidence>
<comment type="subcellular location">
    <subcellularLocation>
        <location evidence="1">Nucleus</location>
    </subcellularLocation>
</comment>
<dbReference type="Proteomes" id="UP000799779">
    <property type="component" value="Unassembled WGS sequence"/>
</dbReference>
<keyword evidence="11" id="KW-0539">Nucleus</keyword>
<keyword evidence="8" id="KW-0498">Mitosis</keyword>
<dbReference type="InterPro" id="IPR001841">
    <property type="entry name" value="Znf_RING"/>
</dbReference>
<dbReference type="OrthoDB" id="1681166at2759"/>
<comment type="similarity">
    <text evidence="3">Belongs to the RING-box family.</text>
</comment>
<keyword evidence="12" id="KW-0131">Cell cycle</keyword>
<sequence>MKVTINEWNAVAAWRWDMPDDDVCGICRNPYDSTCSKCKFPGDECPLLLGECNHSFHMHCIYSWIRQESSQEKCPMCRQPFKSKNQEAAPPAPPAPQSAISEEENVATTSP</sequence>
<evidence type="ECO:0000256" key="12">
    <source>
        <dbReference type="ARBA" id="ARBA00023306"/>
    </source>
</evidence>
<organism evidence="16 17">
    <name type="scientific">Amniculicola lignicola CBS 123094</name>
    <dbReference type="NCBI Taxonomy" id="1392246"/>
    <lineage>
        <taxon>Eukaryota</taxon>
        <taxon>Fungi</taxon>
        <taxon>Dikarya</taxon>
        <taxon>Ascomycota</taxon>
        <taxon>Pezizomycotina</taxon>
        <taxon>Dothideomycetes</taxon>
        <taxon>Pleosporomycetidae</taxon>
        <taxon>Pleosporales</taxon>
        <taxon>Amniculicolaceae</taxon>
        <taxon>Amniculicola</taxon>
    </lineage>
</organism>
<reference evidence="16" key="1">
    <citation type="journal article" date="2020" name="Stud. Mycol.">
        <title>101 Dothideomycetes genomes: a test case for predicting lifestyles and emergence of pathogens.</title>
        <authorList>
            <person name="Haridas S."/>
            <person name="Albert R."/>
            <person name="Binder M."/>
            <person name="Bloem J."/>
            <person name="Labutti K."/>
            <person name="Salamov A."/>
            <person name="Andreopoulos B."/>
            <person name="Baker S."/>
            <person name="Barry K."/>
            <person name="Bills G."/>
            <person name="Bluhm B."/>
            <person name="Cannon C."/>
            <person name="Castanera R."/>
            <person name="Culley D."/>
            <person name="Daum C."/>
            <person name="Ezra D."/>
            <person name="Gonzalez J."/>
            <person name="Henrissat B."/>
            <person name="Kuo A."/>
            <person name="Liang C."/>
            <person name="Lipzen A."/>
            <person name="Lutzoni F."/>
            <person name="Magnuson J."/>
            <person name="Mondo S."/>
            <person name="Nolan M."/>
            <person name="Ohm R."/>
            <person name="Pangilinan J."/>
            <person name="Park H.-J."/>
            <person name="Ramirez L."/>
            <person name="Alfaro M."/>
            <person name="Sun H."/>
            <person name="Tritt A."/>
            <person name="Yoshinaga Y."/>
            <person name="Zwiers L.-H."/>
            <person name="Turgeon B."/>
            <person name="Goodwin S."/>
            <person name="Spatafora J."/>
            <person name="Crous P."/>
            <person name="Grigoriev I."/>
        </authorList>
    </citation>
    <scope>NUCLEOTIDE SEQUENCE</scope>
    <source>
        <strain evidence="16">CBS 123094</strain>
    </source>
</reference>
<name>A0A6A5WPT8_9PLEO</name>
<feature type="domain" description="RING-type" evidence="15">
    <location>
        <begin position="24"/>
        <end position="78"/>
    </location>
</feature>
<dbReference type="Gene3D" id="3.30.40.10">
    <property type="entry name" value="Zinc/RING finger domain, C3HC4 (zinc finger)"/>
    <property type="match status" value="1"/>
</dbReference>
<dbReference type="GO" id="GO:0061630">
    <property type="term" value="F:ubiquitin protein ligase activity"/>
    <property type="evidence" value="ECO:0007669"/>
    <property type="project" value="InterPro"/>
</dbReference>
<evidence type="ECO:0000256" key="4">
    <source>
        <dbReference type="ARBA" id="ARBA00013928"/>
    </source>
</evidence>
<gene>
    <name evidence="16" type="ORF">P154DRAFT_519791</name>
</gene>
<evidence type="ECO:0000256" key="5">
    <source>
        <dbReference type="ARBA" id="ARBA00022618"/>
    </source>
</evidence>
<evidence type="ECO:0000256" key="8">
    <source>
        <dbReference type="ARBA" id="ARBA00022776"/>
    </source>
</evidence>
<evidence type="ECO:0000313" key="16">
    <source>
        <dbReference type="EMBL" id="KAF2003893.1"/>
    </source>
</evidence>
<dbReference type="GO" id="GO:0005680">
    <property type="term" value="C:anaphase-promoting complex"/>
    <property type="evidence" value="ECO:0007669"/>
    <property type="project" value="InterPro"/>
</dbReference>
<dbReference type="CDD" id="cd16456">
    <property type="entry name" value="RING-H2_APC11"/>
    <property type="match status" value="1"/>
</dbReference>
<proteinExistence type="inferred from homology"/>
<dbReference type="GO" id="GO:0031145">
    <property type="term" value="P:anaphase-promoting complex-dependent catabolic process"/>
    <property type="evidence" value="ECO:0007669"/>
    <property type="project" value="InterPro"/>
</dbReference>
<dbReference type="InterPro" id="IPR051031">
    <property type="entry name" value="RING-box_E3_Ubiquitin_Ligase"/>
</dbReference>
<feature type="region of interest" description="Disordered" evidence="14">
    <location>
        <begin position="83"/>
        <end position="111"/>
    </location>
</feature>
<dbReference type="SUPFAM" id="SSF57850">
    <property type="entry name" value="RING/U-box"/>
    <property type="match status" value="1"/>
</dbReference>
<dbReference type="PANTHER" id="PTHR11210">
    <property type="entry name" value="RING BOX"/>
    <property type="match status" value="1"/>
</dbReference>
<dbReference type="GO" id="GO:0051301">
    <property type="term" value="P:cell division"/>
    <property type="evidence" value="ECO:0007669"/>
    <property type="project" value="UniProtKB-KW"/>
</dbReference>
<evidence type="ECO:0000256" key="11">
    <source>
        <dbReference type="ARBA" id="ARBA00023242"/>
    </source>
</evidence>
<keyword evidence="17" id="KW-1185">Reference proteome</keyword>
<dbReference type="InterPro" id="IPR013083">
    <property type="entry name" value="Znf_RING/FYVE/PHD"/>
</dbReference>
<evidence type="ECO:0000313" key="17">
    <source>
        <dbReference type="Proteomes" id="UP000799779"/>
    </source>
</evidence>
<dbReference type="EMBL" id="ML977570">
    <property type="protein sequence ID" value="KAF2003893.1"/>
    <property type="molecule type" value="Genomic_DNA"/>
</dbReference>
<comment type="pathway">
    <text evidence="2">Protein modification; protein ubiquitination.</text>
</comment>
<evidence type="ECO:0000256" key="6">
    <source>
        <dbReference type="ARBA" id="ARBA00022723"/>
    </source>
</evidence>
<dbReference type="GO" id="GO:0097602">
    <property type="term" value="F:cullin family protein binding"/>
    <property type="evidence" value="ECO:0007669"/>
    <property type="project" value="InterPro"/>
</dbReference>
<keyword evidence="6" id="KW-0479">Metal-binding</keyword>
<dbReference type="Pfam" id="PF12861">
    <property type="entry name" value="zf-ANAPC11"/>
    <property type="match status" value="1"/>
</dbReference>
<keyword evidence="5" id="KW-0132">Cell division</keyword>
<evidence type="ECO:0000256" key="13">
    <source>
        <dbReference type="PROSITE-ProRule" id="PRU00175"/>
    </source>
</evidence>
<evidence type="ECO:0000256" key="3">
    <source>
        <dbReference type="ARBA" id="ARBA00009273"/>
    </source>
</evidence>
<evidence type="ECO:0000256" key="14">
    <source>
        <dbReference type="SAM" id="MobiDB-lite"/>
    </source>
</evidence>
<accession>A0A6A5WPT8</accession>
<keyword evidence="9" id="KW-0833">Ubl conjugation pathway</keyword>
<dbReference type="PROSITE" id="PS50089">
    <property type="entry name" value="ZF_RING_2"/>
    <property type="match status" value="1"/>
</dbReference>
<evidence type="ECO:0000256" key="2">
    <source>
        <dbReference type="ARBA" id="ARBA00004906"/>
    </source>
</evidence>
<keyword evidence="7 13" id="KW-0863">Zinc-finger</keyword>
<dbReference type="FunFam" id="3.30.40.10:FF:000111">
    <property type="entry name" value="Anaphase-promoting complex subunit 11"/>
    <property type="match status" value="1"/>
</dbReference>
<protein>
    <recommendedName>
        <fullName evidence="4">Anaphase-promoting complex subunit 11</fullName>
    </recommendedName>
</protein>